<dbReference type="Proteomes" id="UP000006365">
    <property type="component" value="Chromosome"/>
</dbReference>
<dbReference type="Pfam" id="PF00117">
    <property type="entry name" value="GATase"/>
    <property type="match status" value="1"/>
</dbReference>
<dbReference type="InterPro" id="IPR017926">
    <property type="entry name" value="GATASE"/>
</dbReference>
<dbReference type="AlphaFoldDB" id="A0A7U3YPJ2"/>
<feature type="domain" description="Glutamine amidotransferase" evidence="1">
    <location>
        <begin position="32"/>
        <end position="180"/>
    </location>
</feature>
<organism evidence="2 3">
    <name type="scientific">Desulfobulbus propionicus (strain ATCC 33891 / DSM 2032 / VKM B-1956 / 1pr3)</name>
    <dbReference type="NCBI Taxonomy" id="577650"/>
    <lineage>
        <taxon>Bacteria</taxon>
        <taxon>Pseudomonadati</taxon>
        <taxon>Thermodesulfobacteriota</taxon>
        <taxon>Desulfobulbia</taxon>
        <taxon>Desulfobulbales</taxon>
        <taxon>Desulfobulbaceae</taxon>
        <taxon>Desulfobulbus</taxon>
    </lineage>
</organism>
<gene>
    <name evidence="2" type="ordered locus">Despr_3050</name>
</gene>
<protein>
    <submittedName>
        <fullName evidence="2">Glutamine amidotransferase class-I</fullName>
    </submittedName>
</protein>
<dbReference type="PROSITE" id="PS51273">
    <property type="entry name" value="GATASE_TYPE_1"/>
    <property type="match status" value="1"/>
</dbReference>
<proteinExistence type="predicted"/>
<dbReference type="Gene3D" id="3.40.50.880">
    <property type="match status" value="1"/>
</dbReference>
<accession>A0A7U3YPJ2</accession>
<dbReference type="KEGG" id="dpr:Despr_3050"/>
<evidence type="ECO:0000313" key="2">
    <source>
        <dbReference type="EMBL" id="ADW19183.1"/>
    </source>
</evidence>
<dbReference type="InterPro" id="IPR029062">
    <property type="entry name" value="Class_I_gatase-like"/>
</dbReference>
<keyword evidence="3" id="KW-1185">Reference proteome</keyword>
<name>A0A7U3YPJ2_DESPD</name>
<dbReference type="EMBL" id="CP002364">
    <property type="protein sequence ID" value="ADW19183.1"/>
    <property type="molecule type" value="Genomic_DNA"/>
</dbReference>
<reference evidence="2 3" key="1">
    <citation type="journal article" date="2011" name="Stand. Genomic Sci.">
        <title>Complete genome sequence of Desulfobulbus propionicus type strain (1pr3).</title>
        <authorList>
            <person name="Pagani I."/>
            <person name="Lapidus A."/>
            <person name="Nolan M."/>
            <person name="Lucas S."/>
            <person name="Hammon N."/>
            <person name="Deshpande S."/>
            <person name="Cheng J.F."/>
            <person name="Chertkov O."/>
            <person name="Davenport K."/>
            <person name="Tapia R."/>
            <person name="Han C."/>
            <person name="Goodwin L."/>
            <person name="Pitluck S."/>
            <person name="Liolios K."/>
            <person name="Mavromatis K."/>
            <person name="Ivanova N."/>
            <person name="Mikhailova N."/>
            <person name="Pati A."/>
            <person name="Chen A."/>
            <person name="Palaniappan K."/>
            <person name="Land M."/>
            <person name="Hauser L."/>
            <person name="Chang Y.J."/>
            <person name="Jeffries C.D."/>
            <person name="Detter J.C."/>
            <person name="Brambilla E."/>
            <person name="Kannan K.P."/>
            <person name="Djao O.D."/>
            <person name="Rohde M."/>
            <person name="Pukall R."/>
            <person name="Spring S."/>
            <person name="Goker M."/>
            <person name="Sikorski J."/>
            <person name="Woyke T."/>
            <person name="Bristow J."/>
            <person name="Eisen J.A."/>
            <person name="Markowitz V."/>
            <person name="Hugenholtz P."/>
            <person name="Kyrpides N.C."/>
            <person name="Klenk H.P."/>
        </authorList>
    </citation>
    <scope>NUCLEOTIDE SEQUENCE [LARGE SCALE GENOMIC DNA]</scope>
    <source>
        <strain evidence="3">ATCC 33891 / DSM 2032 / 1pr3</strain>
    </source>
</reference>
<keyword evidence="2" id="KW-0315">Glutamine amidotransferase</keyword>
<sequence>MAYSVLVVQHSKWHPPGKGLVRLARVGQITLRVVEMWRESAADLAEFDALIILGGPCDHDQDGSHPLLGEEKRLVRAWMHLNRPCLGFNLGLHLIAELMGAVIGPAHVPGTGFVAGHLTHEGKKHPLFHGLRSPLTLFKGHGREIQSPLPRSMVLLATSKECMVEACCLEGRPHIVGLQCDNYLGVLEEVGTWRMHRKRPVAPGQPLAAELNAATSEKAAESSATFSLLLHNFITLVGR</sequence>
<dbReference type="SUPFAM" id="SSF52317">
    <property type="entry name" value="Class I glutamine amidotransferase-like"/>
    <property type="match status" value="1"/>
</dbReference>
<evidence type="ECO:0000259" key="1">
    <source>
        <dbReference type="Pfam" id="PF00117"/>
    </source>
</evidence>
<dbReference type="RefSeq" id="WP_015725708.1">
    <property type="nucleotide sequence ID" value="NC_014972.1"/>
</dbReference>
<evidence type="ECO:0000313" key="3">
    <source>
        <dbReference type="Proteomes" id="UP000006365"/>
    </source>
</evidence>